<dbReference type="EMBL" id="JBHSAT010000004">
    <property type="protein sequence ID" value="MFC3876902.1"/>
    <property type="molecule type" value="Genomic_DNA"/>
</dbReference>
<name>A0ABV8AFN4_9FLAO</name>
<evidence type="ECO:0000313" key="4">
    <source>
        <dbReference type="Proteomes" id="UP001595812"/>
    </source>
</evidence>
<evidence type="ECO:0000256" key="2">
    <source>
        <dbReference type="SAM" id="Phobius"/>
    </source>
</evidence>
<evidence type="ECO:0000256" key="1">
    <source>
        <dbReference type="SAM" id="MobiDB-lite"/>
    </source>
</evidence>
<comment type="caution">
    <text evidence="3">The sequence shown here is derived from an EMBL/GenBank/DDBJ whole genome shotgun (WGS) entry which is preliminary data.</text>
</comment>
<keyword evidence="2" id="KW-0472">Membrane</keyword>
<sequence length="82" mass="9109">MEITVTTQDFDPGPEPGSQTFAVESLSNSNYKKLAAQNYSASTSKSVFGIRQHLKIKQFNMVNHIDVALKLSIFLTVIAIMF</sequence>
<keyword evidence="4" id="KW-1185">Reference proteome</keyword>
<accession>A0ABV8AFN4</accession>
<proteinExistence type="predicted"/>
<keyword evidence="2" id="KW-1133">Transmembrane helix</keyword>
<organism evidence="3 4">
    <name type="scientific">Winogradskyella maritima</name>
    <dbReference type="NCBI Taxonomy" id="1517766"/>
    <lineage>
        <taxon>Bacteria</taxon>
        <taxon>Pseudomonadati</taxon>
        <taxon>Bacteroidota</taxon>
        <taxon>Flavobacteriia</taxon>
        <taxon>Flavobacteriales</taxon>
        <taxon>Flavobacteriaceae</taxon>
        <taxon>Winogradskyella</taxon>
    </lineage>
</organism>
<evidence type="ECO:0000313" key="3">
    <source>
        <dbReference type="EMBL" id="MFC3876902.1"/>
    </source>
</evidence>
<reference evidence="4" key="1">
    <citation type="journal article" date="2019" name="Int. J. Syst. Evol. Microbiol.">
        <title>The Global Catalogue of Microorganisms (GCM) 10K type strain sequencing project: providing services to taxonomists for standard genome sequencing and annotation.</title>
        <authorList>
            <consortium name="The Broad Institute Genomics Platform"/>
            <consortium name="The Broad Institute Genome Sequencing Center for Infectious Disease"/>
            <person name="Wu L."/>
            <person name="Ma J."/>
        </authorList>
    </citation>
    <scope>NUCLEOTIDE SEQUENCE [LARGE SCALE GENOMIC DNA]</scope>
    <source>
        <strain evidence="4">CECT 8979</strain>
    </source>
</reference>
<feature type="region of interest" description="Disordered" evidence="1">
    <location>
        <begin position="1"/>
        <end position="21"/>
    </location>
</feature>
<dbReference type="Proteomes" id="UP001595812">
    <property type="component" value="Unassembled WGS sequence"/>
</dbReference>
<gene>
    <name evidence="3" type="ORF">ACFOSX_06620</name>
</gene>
<keyword evidence="2" id="KW-0812">Transmembrane</keyword>
<dbReference type="RefSeq" id="WP_386098245.1">
    <property type="nucleotide sequence ID" value="NZ_JBHSAT010000004.1"/>
</dbReference>
<feature type="transmembrane region" description="Helical" evidence="2">
    <location>
        <begin position="61"/>
        <end position="81"/>
    </location>
</feature>
<protein>
    <submittedName>
        <fullName evidence="3">Uncharacterized protein</fullName>
    </submittedName>
</protein>